<feature type="coiled-coil region" evidence="1">
    <location>
        <begin position="264"/>
        <end position="316"/>
    </location>
</feature>
<protein>
    <submittedName>
        <fullName evidence="2">Uncharacterized protein</fullName>
    </submittedName>
</protein>
<gene>
    <name evidence="2" type="ORF">TRFO_02867</name>
</gene>
<dbReference type="GeneID" id="94825659"/>
<reference evidence="2" key="1">
    <citation type="submission" date="2016-10" db="EMBL/GenBank/DDBJ databases">
        <authorList>
            <person name="Benchimol M."/>
            <person name="Almeida L.G."/>
            <person name="Vasconcelos A.T."/>
            <person name="Perreira-Neves A."/>
            <person name="Rosa I.A."/>
            <person name="Tasca T."/>
            <person name="Bogo M.R."/>
            <person name="de Souza W."/>
        </authorList>
    </citation>
    <scope>NUCLEOTIDE SEQUENCE [LARGE SCALE GENOMIC DNA]</scope>
    <source>
        <strain evidence="2">K</strain>
    </source>
</reference>
<name>A0A1J4L0N1_9EUKA</name>
<dbReference type="VEuPathDB" id="TrichDB:TRFO_02867"/>
<comment type="caution">
    <text evidence="2">The sequence shown here is derived from an EMBL/GenBank/DDBJ whole genome shotgun (WGS) entry which is preliminary data.</text>
</comment>
<dbReference type="AlphaFoldDB" id="A0A1J4L0N1"/>
<evidence type="ECO:0000313" key="3">
    <source>
        <dbReference type="Proteomes" id="UP000179807"/>
    </source>
</evidence>
<accession>A0A1J4L0N1</accession>
<evidence type="ECO:0000256" key="1">
    <source>
        <dbReference type="SAM" id="Coils"/>
    </source>
</evidence>
<proteinExistence type="predicted"/>
<sequence length="502" mass="58883">MGKSNKSPKDREFSLWCNEKNHKFNAETFARVSKKCASLVHANDYQGTINHPVTEETFNAFVLACQLKPFKVTITNAFELLELAQEWGIPSLETFVNRYISQKGLKRKVEDDYLGKLMTHLEDDNADVSNDIAGIARNFNEYLSDDRLVQVHPEHLFKILMQAENRRINPQLLIDFVMKLIENEPEKAVPLCLRIDFDRLTTEQNEEIFQCREIHEQAMGYFIAEALSALRNKATDDLTANEQRYIKEIQDIRDYLTKQRTVALAELQTQFESETKALEELIEKQQNQINELKQFRDNAREEAAQQQENFKKTYAKFSTESERIHGILKNIKRMEKERREKIHKLVNEKSIPIKQTVDEKCAEIISADKHKRDLMEKTVIERRDRLLQNHEEIKSMVNTFDLTIQHIHERINETRATVAAKIVTDHLRHDQFLRDVDRRFDVFAADDKIWNLEVDQVINAENIIRKLESKLRTTCPINVNHEIKTSTDAIERFASLFTRKKA</sequence>
<organism evidence="2 3">
    <name type="scientific">Tritrichomonas foetus</name>
    <dbReference type="NCBI Taxonomy" id="1144522"/>
    <lineage>
        <taxon>Eukaryota</taxon>
        <taxon>Metamonada</taxon>
        <taxon>Parabasalia</taxon>
        <taxon>Tritrichomonadida</taxon>
        <taxon>Tritrichomonadidae</taxon>
        <taxon>Tritrichomonas</taxon>
    </lineage>
</organism>
<evidence type="ECO:0000313" key="2">
    <source>
        <dbReference type="EMBL" id="OHT15534.1"/>
    </source>
</evidence>
<dbReference type="Proteomes" id="UP000179807">
    <property type="component" value="Unassembled WGS sequence"/>
</dbReference>
<keyword evidence="1" id="KW-0175">Coiled coil</keyword>
<keyword evidence="3" id="KW-1185">Reference proteome</keyword>
<dbReference type="RefSeq" id="XP_068368670.1">
    <property type="nucleotide sequence ID" value="XM_068490955.1"/>
</dbReference>
<dbReference type="EMBL" id="MLAK01000217">
    <property type="protein sequence ID" value="OHT15534.1"/>
    <property type="molecule type" value="Genomic_DNA"/>
</dbReference>